<dbReference type="PROSITE" id="PS51212">
    <property type="entry name" value="WSC"/>
    <property type="match status" value="2"/>
</dbReference>
<dbReference type="InterPro" id="IPR002889">
    <property type="entry name" value="WSC_carb-bd"/>
</dbReference>
<feature type="signal peptide" evidence="3">
    <location>
        <begin position="1"/>
        <end position="22"/>
    </location>
</feature>
<name>A0A9P8C978_9HELO</name>
<feature type="compositionally biased region" description="Low complexity" evidence="2">
    <location>
        <begin position="258"/>
        <end position="303"/>
    </location>
</feature>
<reference evidence="5" key="1">
    <citation type="journal article" date="2021" name="IMA Fungus">
        <title>Genomic characterization of three marine fungi, including Emericellopsis atlantica sp. nov. with signatures of a generalist lifestyle and marine biomass degradation.</title>
        <authorList>
            <person name="Hagestad O.C."/>
            <person name="Hou L."/>
            <person name="Andersen J.H."/>
            <person name="Hansen E.H."/>
            <person name="Altermark B."/>
            <person name="Li C."/>
            <person name="Kuhnert E."/>
            <person name="Cox R.J."/>
            <person name="Crous P.W."/>
            <person name="Spatafora J.W."/>
            <person name="Lail K."/>
            <person name="Amirebrahimi M."/>
            <person name="Lipzen A."/>
            <person name="Pangilinan J."/>
            <person name="Andreopoulos W."/>
            <person name="Hayes R.D."/>
            <person name="Ng V."/>
            <person name="Grigoriev I.V."/>
            <person name="Jackson S.A."/>
            <person name="Sutton T.D.S."/>
            <person name="Dobson A.D.W."/>
            <person name="Rama T."/>
        </authorList>
    </citation>
    <scope>NUCLEOTIDE SEQUENCE</scope>
    <source>
        <strain evidence="5">TRa018bII</strain>
    </source>
</reference>
<protein>
    <submittedName>
        <fullName evidence="5">WSC domain-containing protein</fullName>
    </submittedName>
</protein>
<keyword evidence="6" id="KW-1185">Reference proteome</keyword>
<comment type="caution">
    <text evidence="5">The sequence shown here is derived from an EMBL/GenBank/DDBJ whole genome shotgun (WGS) entry which is preliminary data.</text>
</comment>
<proteinExistence type="predicted"/>
<feature type="chain" id="PRO_5040317229" evidence="3">
    <location>
        <begin position="23"/>
        <end position="594"/>
    </location>
</feature>
<evidence type="ECO:0000256" key="2">
    <source>
        <dbReference type="SAM" id="MobiDB-lite"/>
    </source>
</evidence>
<dbReference type="InterPro" id="IPR051589">
    <property type="entry name" value="Sialate-O-sulfotransferase"/>
</dbReference>
<keyword evidence="1" id="KW-0677">Repeat</keyword>
<dbReference type="AlphaFoldDB" id="A0A9P8C978"/>
<accession>A0A9P8C978</accession>
<dbReference type="PANTHER" id="PTHR45964">
    <property type="entry name" value="WSCD FAMILY MEMBER CG9164"/>
    <property type="match status" value="1"/>
</dbReference>
<feature type="domain" description="WSC" evidence="4">
    <location>
        <begin position="148"/>
        <end position="244"/>
    </location>
</feature>
<sequence length="594" mass="63121">MLNLKVLSVASAAFTIFSGANAGVLRRNQEPPQPACVDFTPFTYSGCFRDPPSPAPHALLYTSGLDSQNMTIEKCVAFCKGNDYRYAGLEYYGECSCGASIYGDQIDESYCSYPCTANQTESCGGSDAVSVYQDPTFNQVGDYTDISDYKPIGCHTEGTNGRSLAWRQDDVAEATLTIELCLMACKKGGYSIAGVEYGQECYCGVVLGNGTVSAPSTDCDIPCNGAPSTEICGGRSRLNIFVADDLESSEPCKDGPVTSSTTSVPPSTSTTSTSSTSSTDSSTTTTSSSSTTSSTSSSTFTTSKPPPTTSPPTTSTTKTTASLCTSTYTSTPTPTCEYKCGSWCSTPMPTWSDQHSCFKAQQNCAVQIAACFLNAGWPGNLQCFDFAKWCGSVSSYCSQYCPGGGCSKSKCKSKYPPHGPSPPSASVSTSVYTCPVSSTKTTSASTSTSSTCVPIPTNTNICVQPHNPKAGYSSTSPVGDIPLPCLTCNNLWSDYRKGNPFKLYAFPDSSSCSSYSRGGPSGPYKACRDACDNQYQSCISTYAQGCKNRSDPKFTDSYSVARKKCSDQREDCYKANANVNPSPWRCNSWDSGWW</sequence>
<dbReference type="SMART" id="SM00321">
    <property type="entry name" value="WSC"/>
    <property type="match status" value="2"/>
</dbReference>
<dbReference type="EMBL" id="MU251374">
    <property type="protein sequence ID" value="KAG9238152.1"/>
    <property type="molecule type" value="Genomic_DNA"/>
</dbReference>
<keyword evidence="3" id="KW-0732">Signal</keyword>
<evidence type="ECO:0000313" key="6">
    <source>
        <dbReference type="Proteomes" id="UP000824998"/>
    </source>
</evidence>
<feature type="domain" description="WSC" evidence="4">
    <location>
        <begin position="41"/>
        <end position="135"/>
    </location>
</feature>
<dbReference type="Proteomes" id="UP000824998">
    <property type="component" value="Unassembled WGS sequence"/>
</dbReference>
<gene>
    <name evidence="5" type="ORF">BJ875DRAFT_75801</name>
</gene>
<dbReference type="Pfam" id="PF01822">
    <property type="entry name" value="WSC"/>
    <property type="match status" value="2"/>
</dbReference>
<dbReference type="PANTHER" id="PTHR45964:SF9">
    <property type="entry name" value="SULFOTRANSFERASE"/>
    <property type="match status" value="1"/>
</dbReference>
<feature type="region of interest" description="Disordered" evidence="2">
    <location>
        <begin position="247"/>
        <end position="319"/>
    </location>
</feature>
<evidence type="ECO:0000313" key="5">
    <source>
        <dbReference type="EMBL" id="KAG9238152.1"/>
    </source>
</evidence>
<organism evidence="5 6">
    <name type="scientific">Amylocarpus encephaloides</name>
    <dbReference type="NCBI Taxonomy" id="45428"/>
    <lineage>
        <taxon>Eukaryota</taxon>
        <taxon>Fungi</taxon>
        <taxon>Dikarya</taxon>
        <taxon>Ascomycota</taxon>
        <taxon>Pezizomycotina</taxon>
        <taxon>Leotiomycetes</taxon>
        <taxon>Helotiales</taxon>
        <taxon>Helotiales incertae sedis</taxon>
        <taxon>Amylocarpus</taxon>
    </lineage>
</organism>
<evidence type="ECO:0000259" key="4">
    <source>
        <dbReference type="PROSITE" id="PS51212"/>
    </source>
</evidence>
<dbReference type="OrthoDB" id="2019572at2759"/>
<evidence type="ECO:0000256" key="3">
    <source>
        <dbReference type="SAM" id="SignalP"/>
    </source>
</evidence>
<evidence type="ECO:0000256" key="1">
    <source>
        <dbReference type="ARBA" id="ARBA00022737"/>
    </source>
</evidence>